<comment type="caution">
    <text evidence="3">The sequence shown here is derived from an EMBL/GenBank/DDBJ whole genome shotgun (WGS) entry which is preliminary data.</text>
</comment>
<feature type="region of interest" description="Disordered" evidence="1">
    <location>
        <begin position="1"/>
        <end position="23"/>
    </location>
</feature>
<proteinExistence type="predicted"/>
<evidence type="ECO:0000313" key="4">
    <source>
        <dbReference type="Proteomes" id="UP000315295"/>
    </source>
</evidence>
<protein>
    <submittedName>
        <fullName evidence="3">Uncharacterized protein</fullName>
    </submittedName>
</protein>
<evidence type="ECO:0000256" key="2">
    <source>
        <dbReference type="SAM" id="Phobius"/>
    </source>
</evidence>
<dbReference type="Proteomes" id="UP000315295">
    <property type="component" value="Unassembled WGS sequence"/>
</dbReference>
<feature type="transmembrane region" description="Helical" evidence="2">
    <location>
        <begin position="129"/>
        <end position="154"/>
    </location>
</feature>
<keyword evidence="2" id="KW-0812">Transmembrane</keyword>
<keyword evidence="4" id="KW-1185">Reference proteome</keyword>
<dbReference type="EMBL" id="VIEB01000319">
    <property type="protein sequence ID" value="TQD95315.1"/>
    <property type="molecule type" value="Genomic_DNA"/>
</dbReference>
<name>A0A540M9A9_MALBA</name>
<gene>
    <name evidence="3" type="ORF">C1H46_019107</name>
</gene>
<keyword evidence="2" id="KW-1133">Transmembrane helix</keyword>
<organism evidence="3 4">
    <name type="scientific">Malus baccata</name>
    <name type="common">Siberian crab apple</name>
    <name type="synonym">Pyrus baccata</name>
    <dbReference type="NCBI Taxonomy" id="106549"/>
    <lineage>
        <taxon>Eukaryota</taxon>
        <taxon>Viridiplantae</taxon>
        <taxon>Streptophyta</taxon>
        <taxon>Embryophyta</taxon>
        <taxon>Tracheophyta</taxon>
        <taxon>Spermatophyta</taxon>
        <taxon>Magnoliopsida</taxon>
        <taxon>eudicotyledons</taxon>
        <taxon>Gunneridae</taxon>
        <taxon>Pentapetalae</taxon>
        <taxon>rosids</taxon>
        <taxon>fabids</taxon>
        <taxon>Rosales</taxon>
        <taxon>Rosaceae</taxon>
        <taxon>Amygdaloideae</taxon>
        <taxon>Maleae</taxon>
        <taxon>Malus</taxon>
    </lineage>
</organism>
<keyword evidence="2" id="KW-0472">Membrane</keyword>
<evidence type="ECO:0000256" key="1">
    <source>
        <dbReference type="SAM" id="MobiDB-lite"/>
    </source>
</evidence>
<dbReference type="AlphaFoldDB" id="A0A540M9A9"/>
<accession>A0A540M9A9</accession>
<feature type="compositionally biased region" description="Basic residues" evidence="1">
    <location>
        <begin position="7"/>
        <end position="21"/>
    </location>
</feature>
<reference evidence="3 4" key="1">
    <citation type="journal article" date="2019" name="G3 (Bethesda)">
        <title>Sequencing of a Wild Apple (Malus baccata) Genome Unravels the Differences Between Cultivated and Wild Apple Species Regarding Disease Resistance and Cold Tolerance.</title>
        <authorList>
            <person name="Chen X."/>
        </authorList>
    </citation>
    <scope>NUCLEOTIDE SEQUENCE [LARGE SCALE GENOMIC DNA]</scope>
    <source>
        <strain evidence="4">cv. Shandingzi</strain>
        <tissue evidence="3">Leaves</tissue>
    </source>
</reference>
<evidence type="ECO:0000313" key="3">
    <source>
        <dbReference type="EMBL" id="TQD95315.1"/>
    </source>
</evidence>
<sequence>MKEPTRRRSSRRRRGAAHRRQSISAEADDLADIMPSQLCPLFHCLYDGSKHNISFLKESYRTQHFISSTLYIFPQFLSNQTSSILHNKTDTYRALCVLRKPDGGEVAPPELALHHIVAILEGVPNRDGVVASLIVILGAFVFRCVIAELIPIILHWNWGIRVNSSLRKPTEVYWNKDQ</sequence>